<dbReference type="Proteomes" id="UP000254866">
    <property type="component" value="Unassembled WGS sequence"/>
</dbReference>
<proteinExistence type="predicted"/>
<dbReference type="GeneID" id="43601480"/>
<dbReference type="AlphaFoldDB" id="A0A370TES3"/>
<comment type="caution">
    <text evidence="2">The sequence shown here is derived from an EMBL/GenBank/DDBJ whole genome shotgun (WGS) entry which is preliminary data.</text>
</comment>
<protein>
    <submittedName>
        <fullName evidence="2">Uncharacterized protein</fullName>
    </submittedName>
</protein>
<organism evidence="2 3">
    <name type="scientific">Venustampulla echinocandica</name>
    <dbReference type="NCBI Taxonomy" id="2656787"/>
    <lineage>
        <taxon>Eukaryota</taxon>
        <taxon>Fungi</taxon>
        <taxon>Dikarya</taxon>
        <taxon>Ascomycota</taxon>
        <taxon>Pezizomycotina</taxon>
        <taxon>Leotiomycetes</taxon>
        <taxon>Helotiales</taxon>
        <taxon>Pleuroascaceae</taxon>
        <taxon>Venustampulla</taxon>
    </lineage>
</organism>
<evidence type="ECO:0000313" key="3">
    <source>
        <dbReference type="Proteomes" id="UP000254866"/>
    </source>
</evidence>
<feature type="region of interest" description="Disordered" evidence="1">
    <location>
        <begin position="1"/>
        <end position="45"/>
    </location>
</feature>
<gene>
    <name evidence="2" type="ORF">BP5553_08631</name>
</gene>
<sequence>MNARQRQLTPTSPPSLSILEPASSTTLQPRTQAPTTPIEDKLPRHGISKDRAEAWNRKYNYESLPRMHEDFFYGLLIEVAGEINPADEEFESKVESKVGSIMEEKSTQSREKFDDTAYEIIGTGFKLFQDKELSKSWYHSFLDPHSIHSLETFFANCLPVLINKLRELRERKSKGRKRGSTGNTWKRSPKVQKPIPESDGGTGTRRSSRIKKSHTPHSEQVLLQGPID</sequence>
<evidence type="ECO:0000256" key="1">
    <source>
        <dbReference type="SAM" id="MobiDB-lite"/>
    </source>
</evidence>
<name>A0A370TES3_9HELO</name>
<evidence type="ECO:0000313" key="2">
    <source>
        <dbReference type="EMBL" id="RDL33192.1"/>
    </source>
</evidence>
<dbReference type="EMBL" id="NPIC01000009">
    <property type="protein sequence ID" value="RDL33192.1"/>
    <property type="molecule type" value="Genomic_DNA"/>
</dbReference>
<feature type="region of interest" description="Disordered" evidence="1">
    <location>
        <begin position="171"/>
        <end position="228"/>
    </location>
</feature>
<feature type="compositionally biased region" description="Basic residues" evidence="1">
    <location>
        <begin position="206"/>
        <end position="215"/>
    </location>
</feature>
<accession>A0A370TES3</accession>
<feature type="compositionally biased region" description="Polar residues" evidence="1">
    <location>
        <begin position="1"/>
        <end position="10"/>
    </location>
</feature>
<keyword evidence="3" id="KW-1185">Reference proteome</keyword>
<reference evidence="2 3" key="1">
    <citation type="journal article" date="2018" name="IMA Fungus">
        <title>IMA Genome-F 9: Draft genome sequence of Annulohypoxylon stygium, Aspergillus mulundensis, Berkeleyomyces basicola (syn. Thielaviopsis basicola), Ceratocystis smalleyi, two Cercospora beticola strains, Coleophoma cylindrospora, Fusarium fracticaudum, Phialophora cf. hyalina, and Morchella septimelata.</title>
        <authorList>
            <person name="Wingfield B.D."/>
            <person name="Bills G.F."/>
            <person name="Dong Y."/>
            <person name="Huang W."/>
            <person name="Nel W.J."/>
            <person name="Swalarsk-Parry B.S."/>
            <person name="Vaghefi N."/>
            <person name="Wilken P.M."/>
            <person name="An Z."/>
            <person name="de Beer Z.W."/>
            <person name="De Vos L."/>
            <person name="Chen L."/>
            <person name="Duong T.A."/>
            <person name="Gao Y."/>
            <person name="Hammerbacher A."/>
            <person name="Kikkert J.R."/>
            <person name="Li Y."/>
            <person name="Li H."/>
            <person name="Li K."/>
            <person name="Li Q."/>
            <person name="Liu X."/>
            <person name="Ma X."/>
            <person name="Naidoo K."/>
            <person name="Pethybridge S.J."/>
            <person name="Sun J."/>
            <person name="Steenkamp E.T."/>
            <person name="van der Nest M.A."/>
            <person name="van Wyk S."/>
            <person name="Wingfield M.J."/>
            <person name="Xiong C."/>
            <person name="Yue Q."/>
            <person name="Zhang X."/>
        </authorList>
    </citation>
    <scope>NUCLEOTIDE SEQUENCE [LARGE SCALE GENOMIC DNA]</scope>
    <source>
        <strain evidence="2 3">BP 5553</strain>
    </source>
</reference>
<dbReference type="OrthoDB" id="3592841at2759"/>
<feature type="compositionally biased region" description="Polar residues" evidence="1">
    <location>
        <begin position="22"/>
        <end position="35"/>
    </location>
</feature>
<dbReference type="RefSeq" id="XP_031866685.1">
    <property type="nucleotide sequence ID" value="XM_032017254.1"/>
</dbReference>